<dbReference type="RefSeq" id="XP_001884646.1">
    <property type="nucleotide sequence ID" value="XM_001884611.1"/>
</dbReference>
<dbReference type="GeneID" id="6080215"/>
<dbReference type="InterPro" id="IPR001680">
    <property type="entry name" value="WD40_rpt"/>
</dbReference>
<organism evidence="4">
    <name type="scientific">Laccaria bicolor (strain S238N-H82 / ATCC MYA-4686)</name>
    <name type="common">Bicoloured deceiver</name>
    <name type="synonym">Laccaria laccata var. bicolor</name>
    <dbReference type="NCBI Taxonomy" id="486041"/>
    <lineage>
        <taxon>Eukaryota</taxon>
        <taxon>Fungi</taxon>
        <taxon>Dikarya</taxon>
        <taxon>Basidiomycota</taxon>
        <taxon>Agaricomycotina</taxon>
        <taxon>Agaricomycetes</taxon>
        <taxon>Agaricomycetidae</taxon>
        <taxon>Agaricales</taxon>
        <taxon>Agaricineae</taxon>
        <taxon>Hydnangiaceae</taxon>
        <taxon>Laccaria</taxon>
    </lineage>
</organism>
<proteinExistence type="predicted"/>
<accession>B0DKZ3</accession>
<keyword evidence="4" id="KW-1185">Reference proteome</keyword>
<dbReference type="KEGG" id="lbc:LACBIDRAFT_304113"/>
<dbReference type="InParanoid" id="B0DKZ3"/>
<keyword evidence="1" id="KW-0853">WD repeat</keyword>
<dbReference type="HOGENOM" id="CLU_031726_0_0_1"/>
<dbReference type="PROSITE" id="PS50082">
    <property type="entry name" value="WD_REPEATS_2"/>
    <property type="match status" value="1"/>
</dbReference>
<dbReference type="AlphaFoldDB" id="B0DKZ3"/>
<reference evidence="3 4" key="1">
    <citation type="journal article" date="2008" name="Nature">
        <title>The genome of Laccaria bicolor provides insights into mycorrhizal symbiosis.</title>
        <authorList>
            <person name="Martin F."/>
            <person name="Aerts A."/>
            <person name="Ahren D."/>
            <person name="Brun A."/>
            <person name="Danchin E.G.J."/>
            <person name="Duchaussoy F."/>
            <person name="Gibon J."/>
            <person name="Kohler A."/>
            <person name="Lindquist E."/>
            <person name="Pereda V."/>
            <person name="Salamov A."/>
            <person name="Shapiro H.J."/>
            <person name="Wuyts J."/>
            <person name="Blaudez D."/>
            <person name="Buee M."/>
            <person name="Brokstein P."/>
            <person name="Canbaeck B."/>
            <person name="Cohen D."/>
            <person name="Courty P.E."/>
            <person name="Coutinho P.M."/>
            <person name="Delaruelle C."/>
            <person name="Detter J.C."/>
            <person name="Deveau A."/>
            <person name="DiFazio S."/>
            <person name="Duplessis S."/>
            <person name="Fraissinet-Tachet L."/>
            <person name="Lucic E."/>
            <person name="Frey-Klett P."/>
            <person name="Fourrey C."/>
            <person name="Feussner I."/>
            <person name="Gay G."/>
            <person name="Grimwood J."/>
            <person name="Hoegger P.J."/>
            <person name="Jain P."/>
            <person name="Kilaru S."/>
            <person name="Labbe J."/>
            <person name="Lin Y.C."/>
            <person name="Legue V."/>
            <person name="Le Tacon F."/>
            <person name="Marmeisse R."/>
            <person name="Melayah D."/>
            <person name="Montanini B."/>
            <person name="Muratet M."/>
            <person name="Nehls U."/>
            <person name="Niculita-Hirzel H."/>
            <person name="Oudot-Le Secq M.P."/>
            <person name="Peter M."/>
            <person name="Quesneville H."/>
            <person name="Rajashekar B."/>
            <person name="Reich M."/>
            <person name="Rouhier N."/>
            <person name="Schmutz J."/>
            <person name="Yin T."/>
            <person name="Chalot M."/>
            <person name="Henrissat B."/>
            <person name="Kuees U."/>
            <person name="Lucas S."/>
            <person name="Van de Peer Y."/>
            <person name="Podila G.K."/>
            <person name="Polle A."/>
            <person name="Pukkila P.J."/>
            <person name="Richardson P.M."/>
            <person name="Rouze P."/>
            <person name="Sanders I.R."/>
            <person name="Stajich J.E."/>
            <person name="Tunlid A."/>
            <person name="Tuskan G."/>
            <person name="Grigoriev I.V."/>
        </authorList>
    </citation>
    <scope>NUCLEOTIDE SEQUENCE [LARGE SCALE GENOMIC DNA]</scope>
    <source>
        <strain evidence="4">S238N-H82 / ATCC MYA-4686</strain>
    </source>
</reference>
<evidence type="ECO:0000313" key="4">
    <source>
        <dbReference type="Proteomes" id="UP000001194"/>
    </source>
</evidence>
<evidence type="ECO:0000313" key="3">
    <source>
        <dbReference type="EMBL" id="EDR04822.1"/>
    </source>
</evidence>
<name>B0DKZ3_LACBS</name>
<dbReference type="Proteomes" id="UP000001194">
    <property type="component" value="Unassembled WGS sequence"/>
</dbReference>
<feature type="compositionally biased region" description="Basic and acidic residues" evidence="2">
    <location>
        <begin position="1"/>
        <end position="18"/>
    </location>
</feature>
<evidence type="ECO:0000256" key="1">
    <source>
        <dbReference type="PROSITE-ProRule" id="PRU00221"/>
    </source>
</evidence>
<feature type="repeat" description="WD" evidence="1">
    <location>
        <begin position="179"/>
        <end position="209"/>
    </location>
</feature>
<feature type="region of interest" description="Disordered" evidence="2">
    <location>
        <begin position="1"/>
        <end position="25"/>
    </location>
</feature>
<protein>
    <submittedName>
        <fullName evidence="3">Predicted protein</fullName>
    </submittedName>
</protein>
<dbReference type="Gene3D" id="2.130.10.10">
    <property type="entry name" value="YVTN repeat-like/Quinoprotein amine dehydrogenase"/>
    <property type="match status" value="1"/>
</dbReference>
<dbReference type="SUPFAM" id="SSF82171">
    <property type="entry name" value="DPP6 N-terminal domain-like"/>
    <property type="match status" value="1"/>
</dbReference>
<evidence type="ECO:0000256" key="2">
    <source>
        <dbReference type="SAM" id="MobiDB-lite"/>
    </source>
</evidence>
<dbReference type="EMBL" id="DS547116">
    <property type="protein sequence ID" value="EDR04822.1"/>
    <property type="molecule type" value="Genomic_DNA"/>
</dbReference>
<dbReference type="InterPro" id="IPR015943">
    <property type="entry name" value="WD40/YVTN_repeat-like_dom_sf"/>
</dbReference>
<dbReference type="OrthoDB" id="64353at2759"/>
<sequence length="322" mass="36650">MRLDRFQSDDEWFSDKEQPSNAPLSLEPNEVSHLELSIHEICDHRVGPTLWTYRGFSDKPDLDDLKPLRSPANILGITFDNDCIRQMQLLAMDFDYARYRHLLIDEAELLHLYGRIIAPVADFACSPDGRILCVRQVPDTEAIAMLHSGSANSRFNLITQVPIPQTRPIRYRWSFPPPAFSADGSKFAVAANDGTLSVWDVRNKIPLMVKEPDYDVLRVVSLQFSSGTLGGEVLAFVETKGATIRLHLIDPASFEIEETLDLEQRNPLLISNSYDPRPIRLSALFFDPDGEIMYIEWKGTLYEWTLQAREGPAWWLGEGYHA</sequence>
<gene>
    <name evidence="3" type="ORF">LACBIDRAFT_304113</name>
</gene>